<protein>
    <recommendedName>
        <fullName evidence="3">Methyltransferase domain-containing protein</fullName>
    </recommendedName>
</protein>
<sequence>MSCSPLFRRAARLKEEEDKAYKAEPLAGAVLSRLLDVCGEVSEDADWRGAAVLHLECGTGETTGQISARWPALRMVLGLDKDPAAADLAWRLQADETLDFCHVDPEDGSTFDRAWAGRFQWALGPGPVTPAALRNLLWCLKPATGRCALAVLASKPPDVHAAALKLSSWKKFLKEVPRSVSELQDPNCGRLWCNHAKADRVYAAMLEQVGLEVLMTRVVELQYNFVSLGHYRDVLAQVFRTVIDAVPEDRRAKLLESLVRAGLRKSGAKRLPSWNLQYAFVIARRSTL</sequence>
<dbReference type="SUPFAM" id="SSF53335">
    <property type="entry name" value="S-adenosyl-L-methionine-dependent methyltransferases"/>
    <property type="match status" value="1"/>
</dbReference>
<name>A0ABY6KPF4_9ARAC</name>
<reference evidence="1 2" key="1">
    <citation type="submission" date="2022-01" db="EMBL/GenBank/DDBJ databases">
        <title>A chromosomal length assembly of Cordylochernes scorpioides.</title>
        <authorList>
            <person name="Zeh D."/>
            <person name="Zeh J."/>
        </authorList>
    </citation>
    <scope>NUCLEOTIDE SEQUENCE [LARGE SCALE GENOMIC DNA]</scope>
    <source>
        <strain evidence="1">IN4F17</strain>
        <tissue evidence="1">Whole Body</tissue>
    </source>
</reference>
<evidence type="ECO:0008006" key="3">
    <source>
        <dbReference type="Google" id="ProtNLM"/>
    </source>
</evidence>
<dbReference type="Gene3D" id="3.40.50.150">
    <property type="entry name" value="Vaccinia Virus protein VP39"/>
    <property type="match status" value="1"/>
</dbReference>
<dbReference type="InterPro" id="IPR029063">
    <property type="entry name" value="SAM-dependent_MTases_sf"/>
</dbReference>
<proteinExistence type="predicted"/>
<dbReference type="Proteomes" id="UP001235939">
    <property type="component" value="Chromosome 08"/>
</dbReference>
<organism evidence="1 2">
    <name type="scientific">Cordylochernes scorpioides</name>
    <dbReference type="NCBI Taxonomy" id="51811"/>
    <lineage>
        <taxon>Eukaryota</taxon>
        <taxon>Metazoa</taxon>
        <taxon>Ecdysozoa</taxon>
        <taxon>Arthropoda</taxon>
        <taxon>Chelicerata</taxon>
        <taxon>Arachnida</taxon>
        <taxon>Pseudoscorpiones</taxon>
        <taxon>Cheliferoidea</taxon>
        <taxon>Chernetidae</taxon>
        <taxon>Cordylochernes</taxon>
    </lineage>
</organism>
<evidence type="ECO:0000313" key="2">
    <source>
        <dbReference type="Proteomes" id="UP001235939"/>
    </source>
</evidence>
<evidence type="ECO:0000313" key="1">
    <source>
        <dbReference type="EMBL" id="UYV70746.1"/>
    </source>
</evidence>
<dbReference type="EMBL" id="CP092870">
    <property type="protein sequence ID" value="UYV70746.1"/>
    <property type="molecule type" value="Genomic_DNA"/>
</dbReference>
<accession>A0ABY6KPF4</accession>
<keyword evidence="2" id="KW-1185">Reference proteome</keyword>
<gene>
    <name evidence="1" type="ORF">LAZ67_8000430</name>
</gene>